<organism evidence="2 3">
    <name type="scientific">Phycicoccus elongatus Lp2</name>
    <dbReference type="NCBI Taxonomy" id="1193181"/>
    <lineage>
        <taxon>Bacteria</taxon>
        <taxon>Bacillati</taxon>
        <taxon>Actinomycetota</taxon>
        <taxon>Actinomycetes</taxon>
        <taxon>Micrococcales</taxon>
        <taxon>Intrasporangiaceae</taxon>
        <taxon>Phycicoccus</taxon>
    </lineage>
</organism>
<accession>N0DZG4</accession>
<evidence type="ECO:0000313" key="3">
    <source>
        <dbReference type="Proteomes" id="UP000013167"/>
    </source>
</evidence>
<dbReference type="STRING" id="1193181.BN10_1180001"/>
<feature type="compositionally biased region" description="Basic and acidic residues" evidence="1">
    <location>
        <begin position="1"/>
        <end position="16"/>
    </location>
</feature>
<evidence type="ECO:0000256" key="1">
    <source>
        <dbReference type="SAM" id="MobiDB-lite"/>
    </source>
</evidence>
<dbReference type="HOGENOM" id="CLU_3424990_0_0_11"/>
<protein>
    <submittedName>
        <fullName evidence="2">Uncharacterized protein</fullName>
    </submittedName>
</protein>
<feature type="region of interest" description="Disordered" evidence="1">
    <location>
        <begin position="1"/>
        <end position="22"/>
    </location>
</feature>
<dbReference type="Proteomes" id="UP000013167">
    <property type="component" value="Unassembled WGS sequence"/>
</dbReference>
<evidence type="ECO:0000313" key="2">
    <source>
        <dbReference type="EMBL" id="CCH68781.1"/>
    </source>
</evidence>
<sequence length="22" mass="2689">MSKRQGERYRRARETGWGDTFT</sequence>
<dbReference type="AlphaFoldDB" id="N0DZG4"/>
<dbReference type="EMBL" id="CAIZ01000022">
    <property type="protein sequence ID" value="CCH68781.1"/>
    <property type="molecule type" value="Genomic_DNA"/>
</dbReference>
<comment type="caution">
    <text evidence="2">The sequence shown here is derived from an EMBL/GenBank/DDBJ whole genome shotgun (WGS) entry which is preliminary data.</text>
</comment>
<keyword evidence="3" id="KW-1185">Reference proteome</keyword>
<proteinExistence type="predicted"/>
<name>N0DZG4_9MICO</name>
<reference evidence="2 3" key="1">
    <citation type="journal article" date="2013" name="ISME J.">
        <title>A metabolic model for members of the genus Tetrasphaera involved in enhanced biological phosphorus removal.</title>
        <authorList>
            <person name="Kristiansen R."/>
            <person name="Nguyen H.T.T."/>
            <person name="Saunders A.M."/>
            <person name="Nielsen J.L."/>
            <person name="Wimmer R."/>
            <person name="Le V.Q."/>
            <person name="McIlroy S.J."/>
            <person name="Petrovski S."/>
            <person name="Seviour R.J."/>
            <person name="Calteau A."/>
            <person name="Nielsen K.L."/>
            <person name="Nielsen P.H."/>
        </authorList>
    </citation>
    <scope>NUCLEOTIDE SEQUENCE [LARGE SCALE GENOMIC DNA]</scope>
    <source>
        <strain evidence="2 3">Lp2</strain>
    </source>
</reference>
<gene>
    <name evidence="2" type="ORF">BN10_1180001</name>
</gene>